<dbReference type="Pfam" id="PF03480">
    <property type="entry name" value="DctP"/>
    <property type="match status" value="1"/>
</dbReference>
<dbReference type="InterPro" id="IPR006311">
    <property type="entry name" value="TAT_signal"/>
</dbReference>
<dbReference type="CDD" id="cd13669">
    <property type="entry name" value="PBP2_TRAP_TM0322_like"/>
    <property type="match status" value="1"/>
</dbReference>
<dbReference type="NCBIfam" id="NF037995">
    <property type="entry name" value="TRAP_S1"/>
    <property type="match status" value="1"/>
</dbReference>
<sequence length="333" mass="35733">MKSRFTRRSLLGGAAVGAAALSLPACSRFSGGDGDTTLLMSTSQSENAPIVQGLQAWADAVAEESDGALTVEIHPSGSLGSDEDVIEQALQGANIALLTDGGRMSNYVADIGIIGMAYITDSYDDVVAITESDTFKGWDEELLGQNIKMLAYNWYDGPRNFYTNTLIEAPEDLGGLRIRTPGAPAWAESVRSLGAEPIAMSWGETYNAMQSGAIDGVEAQSTSAYPSSTFEVAANMARTEHFHLAQFIMAGNGWFESIPEDLRTVLVDTCKAQGTENAQLVIDKGGEFEDLMAEEGLEINEPDKAPFIEASQAAYDKLGFTELRDQLWSEIGK</sequence>
<dbReference type="PANTHER" id="PTHR33376:SF3">
    <property type="entry name" value="C4-DICARBOXYLATE-BINDING PROTEIN"/>
    <property type="match status" value="1"/>
</dbReference>
<evidence type="ECO:0000256" key="1">
    <source>
        <dbReference type="ARBA" id="ARBA00022729"/>
    </source>
</evidence>
<dbReference type="InterPro" id="IPR038404">
    <property type="entry name" value="TRAP_DctP_sf"/>
</dbReference>
<evidence type="ECO:0000313" key="3">
    <source>
        <dbReference type="Proteomes" id="UP000198398"/>
    </source>
</evidence>
<keyword evidence="3" id="KW-1185">Reference proteome</keyword>
<protein>
    <submittedName>
        <fullName evidence="2">C4-dicarboxylate ABC transporter substrate-binding protein</fullName>
    </submittedName>
</protein>
<dbReference type="KEGG" id="brv:CFK39_10830"/>
<dbReference type="RefSeq" id="WP_089065470.1">
    <property type="nucleotide sequence ID" value="NZ_CP022316.1"/>
</dbReference>
<dbReference type="Gene3D" id="3.40.190.170">
    <property type="entry name" value="Bacterial extracellular solute-binding protein, family 7"/>
    <property type="match status" value="1"/>
</dbReference>
<organism evidence="2 3">
    <name type="scientific">Brachybacterium avium</name>
    <dbReference type="NCBI Taxonomy" id="2017485"/>
    <lineage>
        <taxon>Bacteria</taxon>
        <taxon>Bacillati</taxon>
        <taxon>Actinomycetota</taxon>
        <taxon>Actinomycetes</taxon>
        <taxon>Micrococcales</taxon>
        <taxon>Dermabacteraceae</taxon>
        <taxon>Brachybacterium</taxon>
    </lineage>
</organism>
<dbReference type="InterPro" id="IPR018389">
    <property type="entry name" value="DctP_fam"/>
</dbReference>
<proteinExistence type="predicted"/>
<name>A0A220UDM3_9MICO</name>
<accession>A0A220UDM3</accession>
<reference evidence="3" key="1">
    <citation type="submission" date="2017-07" db="EMBL/GenBank/DDBJ databases">
        <title>Brachybacterium sp. VR2415.</title>
        <authorList>
            <person name="Tak E.J."/>
            <person name="Bae J.-W."/>
        </authorList>
    </citation>
    <scope>NUCLEOTIDE SEQUENCE [LARGE SCALE GENOMIC DNA]</scope>
    <source>
        <strain evidence="3">VR2415</strain>
    </source>
</reference>
<gene>
    <name evidence="2" type="ORF">CFK39_10830</name>
</gene>
<evidence type="ECO:0000313" key="2">
    <source>
        <dbReference type="EMBL" id="ASK66229.1"/>
    </source>
</evidence>
<dbReference type="AlphaFoldDB" id="A0A220UDM3"/>
<dbReference type="Proteomes" id="UP000198398">
    <property type="component" value="Chromosome"/>
</dbReference>
<dbReference type="OrthoDB" id="9815946at2"/>
<dbReference type="EMBL" id="CP022316">
    <property type="protein sequence ID" value="ASK66229.1"/>
    <property type="molecule type" value="Genomic_DNA"/>
</dbReference>
<dbReference type="PANTHER" id="PTHR33376">
    <property type="match status" value="1"/>
</dbReference>
<dbReference type="GO" id="GO:0055085">
    <property type="term" value="P:transmembrane transport"/>
    <property type="evidence" value="ECO:0007669"/>
    <property type="project" value="InterPro"/>
</dbReference>
<keyword evidence="1" id="KW-0732">Signal</keyword>
<dbReference type="PROSITE" id="PS51318">
    <property type="entry name" value="TAT"/>
    <property type="match status" value="1"/>
</dbReference>